<keyword evidence="1" id="KW-1185">Reference proteome</keyword>
<reference evidence="2" key="1">
    <citation type="submission" date="2016-11" db="UniProtKB">
        <authorList>
            <consortium name="WormBaseParasite"/>
        </authorList>
    </citation>
    <scope>IDENTIFICATION</scope>
</reference>
<sequence>MRWTEQLADLLLCPTGDQDEAAGNAAFVAMLNGLAENCGEPCDIDGWTDEQLNSFVLAPAAAVGPGTRRLLCPRERDDRDSFFSSLRFRLRPLAHLGAAALAALRRLGLCFAVLSHGMPNLSPGLPMPHCGAAFPTAVIASASAPIC</sequence>
<dbReference type="WBParaSite" id="maker-uti_cns_0003278-snap-gene-0.13-mRNA-1">
    <property type="protein sequence ID" value="maker-uti_cns_0003278-snap-gene-0.13-mRNA-1"/>
    <property type="gene ID" value="maker-uti_cns_0003278-snap-gene-0.13"/>
</dbReference>
<evidence type="ECO:0000313" key="2">
    <source>
        <dbReference type="WBParaSite" id="maker-uti_cns_0003278-snap-gene-0.13-mRNA-1"/>
    </source>
</evidence>
<proteinExistence type="predicted"/>
<accession>A0A1I8GVN9</accession>
<evidence type="ECO:0000313" key="1">
    <source>
        <dbReference type="Proteomes" id="UP000095280"/>
    </source>
</evidence>
<organism evidence="1 2">
    <name type="scientific">Macrostomum lignano</name>
    <dbReference type="NCBI Taxonomy" id="282301"/>
    <lineage>
        <taxon>Eukaryota</taxon>
        <taxon>Metazoa</taxon>
        <taxon>Spiralia</taxon>
        <taxon>Lophotrochozoa</taxon>
        <taxon>Platyhelminthes</taxon>
        <taxon>Rhabditophora</taxon>
        <taxon>Macrostomorpha</taxon>
        <taxon>Macrostomida</taxon>
        <taxon>Macrostomidae</taxon>
        <taxon>Macrostomum</taxon>
    </lineage>
</organism>
<dbReference type="AlphaFoldDB" id="A0A1I8GVN9"/>
<protein>
    <submittedName>
        <fullName evidence="2">Acetyltransferase</fullName>
    </submittedName>
</protein>
<name>A0A1I8GVN9_9PLAT</name>
<dbReference type="Proteomes" id="UP000095280">
    <property type="component" value="Unplaced"/>
</dbReference>